<keyword evidence="1" id="KW-0472">Membrane</keyword>
<dbReference type="PANTHER" id="PTHR28008:SF1">
    <property type="entry name" value="DOMAIN PROTEIN, PUTATIVE (AFU_ORTHOLOGUE AFUA_3G10980)-RELATED"/>
    <property type="match status" value="1"/>
</dbReference>
<feature type="transmembrane region" description="Helical" evidence="1">
    <location>
        <begin position="101"/>
        <end position="122"/>
    </location>
</feature>
<evidence type="ECO:0000256" key="1">
    <source>
        <dbReference type="SAM" id="Phobius"/>
    </source>
</evidence>
<comment type="caution">
    <text evidence="2">The sequence shown here is derived from an EMBL/GenBank/DDBJ whole genome shotgun (WGS) entry which is preliminary data.</text>
</comment>
<dbReference type="HOGENOM" id="CLU_096028_2_3_10"/>
<gene>
    <name evidence="2" type="ORF">HMPREF1536_02598</name>
</gene>
<dbReference type="PANTHER" id="PTHR28008">
    <property type="entry name" value="DOMAIN PROTEIN, PUTATIVE (AFU_ORTHOLOGUE AFUA_3G10980)-RELATED"/>
    <property type="match status" value="1"/>
</dbReference>
<organism evidence="2 3">
    <name type="scientific">Parabacteroides gordonii MS-1 = DSM 23371</name>
    <dbReference type="NCBI Taxonomy" id="1203610"/>
    <lineage>
        <taxon>Bacteria</taxon>
        <taxon>Pseudomonadati</taxon>
        <taxon>Bacteroidota</taxon>
        <taxon>Bacteroidia</taxon>
        <taxon>Bacteroidales</taxon>
        <taxon>Tannerellaceae</taxon>
        <taxon>Parabacteroides</taxon>
    </lineage>
</organism>
<protein>
    <recommendedName>
        <fullName evidence="4">VanZ-like domain-containing protein</fullName>
    </recommendedName>
</protein>
<dbReference type="RefSeq" id="WP_028729816.1">
    <property type="nucleotide sequence ID" value="NZ_KE386764.1"/>
</dbReference>
<evidence type="ECO:0000313" key="3">
    <source>
        <dbReference type="Proteomes" id="UP000033035"/>
    </source>
</evidence>
<keyword evidence="1" id="KW-0812">Transmembrane</keyword>
<feature type="transmembrane region" description="Helical" evidence="1">
    <location>
        <begin position="69"/>
        <end position="89"/>
    </location>
</feature>
<dbReference type="Proteomes" id="UP000033035">
    <property type="component" value="Unassembled WGS sequence"/>
</dbReference>
<dbReference type="EMBL" id="AQHW01000015">
    <property type="protein sequence ID" value="KKB55144.1"/>
    <property type="molecule type" value="Genomic_DNA"/>
</dbReference>
<keyword evidence="1" id="KW-1133">Transmembrane helix</keyword>
<accession>A0A0F5JBL0</accession>
<feature type="transmembrane region" description="Helical" evidence="1">
    <location>
        <begin position="7"/>
        <end position="24"/>
    </location>
</feature>
<evidence type="ECO:0008006" key="4">
    <source>
        <dbReference type="Google" id="ProtNLM"/>
    </source>
</evidence>
<reference evidence="2 3" key="1">
    <citation type="submission" date="2013-04" db="EMBL/GenBank/DDBJ databases">
        <title>The Genome Sequence of Parabacteroides gordonii DSM 23371.</title>
        <authorList>
            <consortium name="The Broad Institute Genomics Platform"/>
            <person name="Earl A."/>
            <person name="Ward D."/>
            <person name="Feldgarden M."/>
            <person name="Gevers D."/>
            <person name="Martens E."/>
            <person name="Sakamoto M."/>
            <person name="Benno Y."/>
            <person name="Suzuki N."/>
            <person name="Matsunaga N."/>
            <person name="Koshihara K."/>
            <person name="Seki M."/>
            <person name="Komiya H."/>
            <person name="Walker B."/>
            <person name="Young S."/>
            <person name="Zeng Q."/>
            <person name="Gargeya S."/>
            <person name="Fitzgerald M."/>
            <person name="Haas B."/>
            <person name="Abouelleil A."/>
            <person name="Allen A.W."/>
            <person name="Alvarado L."/>
            <person name="Arachchi H.M."/>
            <person name="Berlin A.M."/>
            <person name="Chapman S.B."/>
            <person name="Gainer-Dewar J."/>
            <person name="Goldberg J."/>
            <person name="Griggs A."/>
            <person name="Gujja S."/>
            <person name="Hansen M."/>
            <person name="Howarth C."/>
            <person name="Imamovic A."/>
            <person name="Ireland A."/>
            <person name="Larimer J."/>
            <person name="McCowan C."/>
            <person name="Murphy C."/>
            <person name="Pearson M."/>
            <person name="Poon T.W."/>
            <person name="Priest M."/>
            <person name="Roberts A."/>
            <person name="Saif S."/>
            <person name="Shea T."/>
            <person name="Sisk P."/>
            <person name="Sykes S."/>
            <person name="Wortman J."/>
            <person name="Nusbaum C."/>
            <person name="Birren B."/>
        </authorList>
    </citation>
    <scope>NUCLEOTIDE SEQUENCE [LARGE SCALE GENOMIC DNA]</scope>
    <source>
        <strain evidence="2 3">MS-1</strain>
    </source>
</reference>
<feature type="transmembrane region" description="Helical" evidence="1">
    <location>
        <begin position="40"/>
        <end position="57"/>
    </location>
</feature>
<evidence type="ECO:0000313" key="2">
    <source>
        <dbReference type="EMBL" id="KKB55144.1"/>
    </source>
</evidence>
<name>A0A0F5JBL0_9BACT</name>
<keyword evidence="3" id="KW-1185">Reference proteome</keyword>
<proteinExistence type="predicted"/>
<sequence length="134" mass="15627">MLYYLKKYPISLTVIAIVIYLSFFKPPTMEITKIPNMDKLVHLCMYGGVSGMLWIEFLRNHRKYDEVMWHAWIGAVLCPILMGGAIELLQEYCTTYRGGDWFDFLANSTGVVLATLFAYFVLRPWMLRNKKVTN</sequence>
<dbReference type="AlphaFoldDB" id="A0A0F5JBL0"/>
<dbReference type="PATRIC" id="fig|1203610.3.peg.2668"/>
<dbReference type="STRING" id="1203610.HMPREF1536_02598"/>